<proteinExistence type="inferred from homology"/>
<keyword evidence="12" id="KW-1185">Reference proteome</keyword>
<dbReference type="Pfam" id="PF02878">
    <property type="entry name" value="PGM_PMM_I"/>
    <property type="match status" value="1"/>
</dbReference>
<keyword evidence="3" id="KW-0597">Phosphoprotein</keyword>
<comment type="similarity">
    <text evidence="2 7">Belongs to the phosphohexose mutase family.</text>
</comment>
<evidence type="ECO:0000256" key="5">
    <source>
        <dbReference type="ARBA" id="ARBA00022842"/>
    </source>
</evidence>
<feature type="domain" description="Alpha-D-phosphohexomutase alpha/beta/alpha" evidence="9">
    <location>
        <begin position="212"/>
        <end position="312"/>
    </location>
</feature>
<dbReference type="InterPro" id="IPR016055">
    <property type="entry name" value="A-D-PHexomutase_a/b/a-I/II/III"/>
</dbReference>
<reference evidence="11 12" key="1">
    <citation type="submission" date="2022-03" db="EMBL/GenBank/DDBJ databases">
        <title>Novel taxa within the pig intestine.</title>
        <authorList>
            <person name="Wylensek D."/>
            <person name="Bishof K."/>
            <person name="Afrizal A."/>
            <person name="Clavel T."/>
        </authorList>
    </citation>
    <scope>NUCLEOTIDE SEQUENCE [LARGE SCALE GENOMIC DNA]</scope>
    <source>
        <strain evidence="11 12">CLA-KB-P133</strain>
    </source>
</reference>
<evidence type="ECO:0000259" key="10">
    <source>
        <dbReference type="Pfam" id="PF02880"/>
    </source>
</evidence>
<keyword evidence="4 7" id="KW-0479">Metal-binding</keyword>
<sequence length="565" mass="63133">MKNAQERYRQWLDALEQDDPLRGELTAIKDDPSEIEDRFYQDLSFGTAGLRGKVGAGTNRMNRYTVGRASQGIADYIAAHGKEAMNKGVIIAHDPRHFSKEFSQLAASIYAAKGIKVYVFDDLRPTPELAFLIRKLHTTSGINITASHNPKEYNGYKAYWSDGCQVSSDIADGMTACIEKVDLFHGVHAIPFEQGVKDGIITVLDHSYDRMYLDAIESLAIHHGDELDLSIPLVYTPLNGAGSKPFRQMLKDRGFTNWQIVPEQENPDPDFTTVGYPNPEDPKAFKMSEELGRKSGAELLMATDPDSDRFAIEIRDDKGNYIPLNGNQTGYILVNYILEGHKTAGTLPANGAMVKSIVTSDLSTRIAKAYGVRMFESLTGFKNICGRIPDLQKQGYTYLFGYEESVGYAAHPEIRDKDGISAGMLVAEAAAYYRKQGKTLFDVLDDIYQKYGYYAEAEPNIILEGIPGAQRISRMMAYVRANLPKEVAGIPVVKVIDYKDGYEDIPASNVLRFFLANESWFAIRPSGTEPKIKFYFYSMQKDRKTALDVNNAIKDDILAMIQNVE</sequence>
<dbReference type="InterPro" id="IPR005846">
    <property type="entry name" value="A-D-PHexomutase_a/b/a-III"/>
</dbReference>
<keyword evidence="5 7" id="KW-0460">Magnesium</keyword>
<evidence type="ECO:0000256" key="6">
    <source>
        <dbReference type="ARBA" id="ARBA00023235"/>
    </source>
</evidence>
<comment type="cofactor">
    <cofactor evidence="1">
        <name>Mg(2+)</name>
        <dbReference type="ChEBI" id="CHEBI:18420"/>
    </cofactor>
</comment>
<dbReference type="GO" id="GO:0000287">
    <property type="term" value="F:magnesium ion binding"/>
    <property type="evidence" value="ECO:0007669"/>
    <property type="project" value="InterPro"/>
</dbReference>
<organism evidence="11 12">
    <name type="scientific">Grylomicrobium aquisgranensis</name>
    <dbReference type="NCBI Taxonomy" id="2926318"/>
    <lineage>
        <taxon>Bacteria</taxon>
        <taxon>Bacillati</taxon>
        <taxon>Bacillota</taxon>
        <taxon>Erysipelotrichia</taxon>
        <taxon>Erysipelotrichales</taxon>
        <taxon>Erysipelotrichaceae</taxon>
        <taxon>Grylomicrobium</taxon>
    </lineage>
</organism>
<dbReference type="PROSITE" id="PS00710">
    <property type="entry name" value="PGM_PMM"/>
    <property type="match status" value="1"/>
</dbReference>
<evidence type="ECO:0000313" key="12">
    <source>
        <dbReference type="Proteomes" id="UP001286174"/>
    </source>
</evidence>
<evidence type="ECO:0000259" key="8">
    <source>
        <dbReference type="Pfam" id="PF02878"/>
    </source>
</evidence>
<dbReference type="GO" id="GO:0005975">
    <property type="term" value="P:carbohydrate metabolic process"/>
    <property type="evidence" value="ECO:0007669"/>
    <property type="project" value="InterPro"/>
</dbReference>
<comment type="caution">
    <text evidence="11">The sequence shown here is derived from an EMBL/GenBank/DDBJ whole genome shotgun (WGS) entry which is preliminary data.</text>
</comment>
<dbReference type="InterPro" id="IPR005845">
    <property type="entry name" value="A-D-PHexomutase_a/b/a-II"/>
</dbReference>
<dbReference type="RefSeq" id="WP_370595876.1">
    <property type="nucleotide sequence ID" value="NZ_JALBUR010000009.1"/>
</dbReference>
<evidence type="ECO:0000256" key="3">
    <source>
        <dbReference type="ARBA" id="ARBA00022553"/>
    </source>
</evidence>
<dbReference type="Gene3D" id="3.30.310.50">
    <property type="entry name" value="Alpha-D-phosphohexomutase, C-terminal domain"/>
    <property type="match status" value="1"/>
</dbReference>
<dbReference type="GO" id="GO:0006166">
    <property type="term" value="P:purine ribonucleoside salvage"/>
    <property type="evidence" value="ECO:0007669"/>
    <property type="project" value="TreeGrafter"/>
</dbReference>
<feature type="domain" description="Alpha-D-phosphohexomutase alpha/beta/alpha" evidence="10">
    <location>
        <begin position="325"/>
        <end position="451"/>
    </location>
</feature>
<dbReference type="PANTHER" id="PTHR45745:SF1">
    <property type="entry name" value="PHOSPHOGLUCOMUTASE 2B-RELATED"/>
    <property type="match status" value="1"/>
</dbReference>
<dbReference type="CDD" id="cd05799">
    <property type="entry name" value="PGM2"/>
    <property type="match status" value="1"/>
</dbReference>
<evidence type="ECO:0000256" key="4">
    <source>
        <dbReference type="ARBA" id="ARBA00022723"/>
    </source>
</evidence>
<dbReference type="Pfam" id="PF02879">
    <property type="entry name" value="PGM_PMM_II"/>
    <property type="match status" value="1"/>
</dbReference>
<dbReference type="EMBL" id="JALBUR010000009">
    <property type="protein sequence ID" value="MDX8419457.1"/>
    <property type="molecule type" value="Genomic_DNA"/>
</dbReference>
<dbReference type="InterPro" id="IPR016066">
    <property type="entry name" value="A-D-PHexomutase_CS"/>
</dbReference>
<name>A0AB35U1A3_9FIRM</name>
<dbReference type="InterPro" id="IPR036900">
    <property type="entry name" value="A-D-PHexomutase_C_sf"/>
</dbReference>
<dbReference type="AlphaFoldDB" id="A0AB35U1A3"/>
<protein>
    <submittedName>
        <fullName evidence="11">Phospho-sugar mutase</fullName>
    </submittedName>
</protein>
<evidence type="ECO:0000313" key="11">
    <source>
        <dbReference type="EMBL" id="MDX8419457.1"/>
    </source>
</evidence>
<dbReference type="GO" id="GO:0008973">
    <property type="term" value="F:phosphopentomutase activity"/>
    <property type="evidence" value="ECO:0007669"/>
    <property type="project" value="TreeGrafter"/>
</dbReference>
<keyword evidence="6" id="KW-0413">Isomerase</keyword>
<evidence type="ECO:0000256" key="1">
    <source>
        <dbReference type="ARBA" id="ARBA00001946"/>
    </source>
</evidence>
<dbReference type="InterPro" id="IPR005844">
    <property type="entry name" value="A-D-PHexomutase_a/b/a-I"/>
</dbReference>
<feature type="domain" description="Alpha-D-phosphohexomutase alpha/beta/alpha" evidence="8">
    <location>
        <begin position="44"/>
        <end position="181"/>
    </location>
</feature>
<evidence type="ECO:0000256" key="2">
    <source>
        <dbReference type="ARBA" id="ARBA00010231"/>
    </source>
</evidence>
<dbReference type="SUPFAM" id="SSF55957">
    <property type="entry name" value="Phosphoglucomutase, C-terminal domain"/>
    <property type="match status" value="1"/>
</dbReference>
<evidence type="ECO:0000256" key="7">
    <source>
        <dbReference type="RuleBase" id="RU004326"/>
    </source>
</evidence>
<dbReference type="SUPFAM" id="SSF53738">
    <property type="entry name" value="Phosphoglucomutase, first 3 domains"/>
    <property type="match status" value="3"/>
</dbReference>
<dbReference type="Gene3D" id="3.40.120.10">
    <property type="entry name" value="Alpha-D-Glucose-1,6-Bisphosphate, subunit A, domain 3"/>
    <property type="match status" value="3"/>
</dbReference>
<gene>
    <name evidence="11" type="ORF">MOZ60_05035</name>
</gene>
<dbReference type="Proteomes" id="UP001286174">
    <property type="component" value="Unassembled WGS sequence"/>
</dbReference>
<dbReference type="PANTHER" id="PTHR45745">
    <property type="entry name" value="PHOSPHOMANNOMUTASE 45A"/>
    <property type="match status" value="1"/>
</dbReference>
<evidence type="ECO:0000259" key="9">
    <source>
        <dbReference type="Pfam" id="PF02879"/>
    </source>
</evidence>
<accession>A0AB35U1A3</accession>
<dbReference type="Pfam" id="PF02880">
    <property type="entry name" value="PGM_PMM_III"/>
    <property type="match status" value="1"/>
</dbReference>